<dbReference type="InterPro" id="IPR032466">
    <property type="entry name" value="Metal_Hydrolase"/>
</dbReference>
<dbReference type="Proteomes" id="UP001156614">
    <property type="component" value="Unassembled WGS sequence"/>
</dbReference>
<evidence type="ECO:0000256" key="1">
    <source>
        <dbReference type="ARBA" id="ARBA00023239"/>
    </source>
</evidence>
<dbReference type="GO" id="GO:0019748">
    <property type="term" value="P:secondary metabolic process"/>
    <property type="evidence" value="ECO:0007669"/>
    <property type="project" value="TreeGrafter"/>
</dbReference>
<evidence type="ECO:0000313" key="4">
    <source>
        <dbReference type="Proteomes" id="UP001156614"/>
    </source>
</evidence>
<dbReference type="GO" id="GO:0016831">
    <property type="term" value="F:carboxy-lyase activity"/>
    <property type="evidence" value="ECO:0007669"/>
    <property type="project" value="InterPro"/>
</dbReference>
<proteinExistence type="predicted"/>
<dbReference type="PANTHER" id="PTHR21240:SF28">
    <property type="entry name" value="ISO-OROTATE DECARBOXYLASE (EUROFUNG)"/>
    <property type="match status" value="1"/>
</dbReference>
<dbReference type="PANTHER" id="PTHR21240">
    <property type="entry name" value="2-AMINO-3-CARBOXYLMUCONATE-6-SEMIALDEHYDE DECARBOXYLASE"/>
    <property type="match status" value="1"/>
</dbReference>
<name>A0AAV5NJB0_9PROT</name>
<evidence type="ECO:0000313" key="3">
    <source>
        <dbReference type="EMBL" id="GLQ63903.1"/>
    </source>
</evidence>
<dbReference type="InterPro" id="IPR032465">
    <property type="entry name" value="ACMSD"/>
</dbReference>
<dbReference type="InterPro" id="IPR006680">
    <property type="entry name" value="Amidohydro-rel"/>
</dbReference>
<evidence type="ECO:0000259" key="2">
    <source>
        <dbReference type="Pfam" id="PF04909"/>
    </source>
</evidence>
<protein>
    <submittedName>
        <fullName evidence="3">Amidohydrolase</fullName>
    </submittedName>
</protein>
<gene>
    <name evidence="3" type="ORF">GCM10007867_27490</name>
</gene>
<dbReference type="SUPFAM" id="SSF51556">
    <property type="entry name" value="Metallo-dependent hydrolases"/>
    <property type="match status" value="1"/>
</dbReference>
<dbReference type="RefSeq" id="WP_099213375.1">
    <property type="nucleotide sequence ID" value="NZ_BEWM01000007.1"/>
</dbReference>
<dbReference type="Pfam" id="PF04909">
    <property type="entry name" value="Amidohydro_2"/>
    <property type="match status" value="1"/>
</dbReference>
<sequence>MVQSFPVIDLHAHWFSPSTLHILGKRTEAPRIGQQGDSLAIWRTGAGAGKGGAFPLGSQWTDVNTRLAHLDEAGIAHQLISWPTTLGVDAALPAAETLDLWTAWNDETSSLVRQHPDRFSAVAALSTSDLAWSARELARGHEKLGLIGGVLPVNGFFSRASAEQFRSLFEVAQAHHSHIYLHTGFANPVIAGQPPNIIYDDNEAIRWVIDNGFHFASAIATLAFTDFLDPFPDVTLQIAMLGGSGLGALAAEQAEVSPRIQVGSLRHHFRQIWLDTGAAGSGSAAVAAAIRVLGSERVVFGSDYAPLPDVRSTLERVRAATSYDPDGQRSVLSSNALSLLSRHGGFPVHLTAFKDTAP</sequence>
<organism evidence="3 4">
    <name type="scientific">Gluconobacter cerinus</name>
    <dbReference type="NCBI Taxonomy" id="38307"/>
    <lineage>
        <taxon>Bacteria</taxon>
        <taxon>Pseudomonadati</taxon>
        <taxon>Pseudomonadota</taxon>
        <taxon>Alphaproteobacteria</taxon>
        <taxon>Acetobacterales</taxon>
        <taxon>Acetobacteraceae</taxon>
        <taxon>Gluconobacter</taxon>
    </lineage>
</organism>
<dbReference type="GO" id="GO:0005737">
    <property type="term" value="C:cytoplasm"/>
    <property type="evidence" value="ECO:0007669"/>
    <property type="project" value="TreeGrafter"/>
</dbReference>
<keyword evidence="4" id="KW-1185">Reference proteome</keyword>
<comment type="caution">
    <text evidence="3">The sequence shown here is derived from an EMBL/GenBank/DDBJ whole genome shotgun (WGS) entry which is preliminary data.</text>
</comment>
<dbReference type="GO" id="GO:0016787">
    <property type="term" value="F:hydrolase activity"/>
    <property type="evidence" value="ECO:0007669"/>
    <property type="project" value="InterPro"/>
</dbReference>
<dbReference type="AlphaFoldDB" id="A0AAV5NJB0"/>
<keyword evidence="1" id="KW-0456">Lyase</keyword>
<dbReference type="EMBL" id="BSNU01000006">
    <property type="protein sequence ID" value="GLQ63903.1"/>
    <property type="molecule type" value="Genomic_DNA"/>
</dbReference>
<reference evidence="4" key="1">
    <citation type="journal article" date="2019" name="Int. J. Syst. Evol. Microbiol.">
        <title>The Global Catalogue of Microorganisms (GCM) 10K type strain sequencing project: providing services to taxonomists for standard genome sequencing and annotation.</title>
        <authorList>
            <consortium name="The Broad Institute Genomics Platform"/>
            <consortium name="The Broad Institute Genome Sequencing Center for Infectious Disease"/>
            <person name="Wu L."/>
            <person name="Ma J."/>
        </authorList>
    </citation>
    <scope>NUCLEOTIDE SEQUENCE [LARGE SCALE GENOMIC DNA]</scope>
    <source>
        <strain evidence="4">NBRC 3267</strain>
    </source>
</reference>
<dbReference type="Gene3D" id="3.20.20.140">
    <property type="entry name" value="Metal-dependent hydrolases"/>
    <property type="match status" value="1"/>
</dbReference>
<accession>A0AAV5NJB0</accession>
<feature type="domain" description="Amidohydrolase-related" evidence="2">
    <location>
        <begin position="105"/>
        <end position="340"/>
    </location>
</feature>